<proteinExistence type="predicted"/>
<keyword evidence="1" id="KW-0472">Membrane</keyword>
<dbReference type="AlphaFoldDB" id="A0A1V6RCW1"/>
<protein>
    <recommendedName>
        <fullName evidence="4">Major facilitator superfamily (MFS) profile domain-containing protein</fullName>
    </recommendedName>
</protein>
<accession>A0A1V6RCW1</accession>
<keyword evidence="3" id="KW-1185">Reference proteome</keyword>
<reference evidence="3" key="1">
    <citation type="journal article" date="2017" name="Nat. Microbiol.">
        <title>Global analysis of biosynthetic gene clusters reveals vast potential of secondary metabolite production in Penicillium species.</title>
        <authorList>
            <person name="Nielsen J.C."/>
            <person name="Grijseels S."/>
            <person name="Prigent S."/>
            <person name="Ji B."/>
            <person name="Dainat J."/>
            <person name="Nielsen K.F."/>
            <person name="Frisvad J.C."/>
            <person name="Workman M."/>
            <person name="Nielsen J."/>
        </authorList>
    </citation>
    <scope>NUCLEOTIDE SEQUENCE [LARGE SCALE GENOMIC DNA]</scope>
    <source>
        <strain evidence="3">IBT 29486</strain>
    </source>
</reference>
<dbReference type="Proteomes" id="UP000191518">
    <property type="component" value="Unassembled WGS sequence"/>
</dbReference>
<evidence type="ECO:0000313" key="2">
    <source>
        <dbReference type="EMBL" id="OQD99384.1"/>
    </source>
</evidence>
<comment type="caution">
    <text evidence="2">The sequence shown here is derived from an EMBL/GenBank/DDBJ whole genome shotgun (WGS) entry which is preliminary data.</text>
</comment>
<evidence type="ECO:0000256" key="1">
    <source>
        <dbReference type="SAM" id="Phobius"/>
    </source>
</evidence>
<gene>
    <name evidence="2" type="ORF">PENVUL_c064G09786</name>
</gene>
<keyword evidence="1" id="KW-0812">Transmembrane</keyword>
<feature type="transmembrane region" description="Helical" evidence="1">
    <location>
        <begin position="32"/>
        <end position="54"/>
    </location>
</feature>
<name>A0A1V6RCW1_9EURO</name>
<evidence type="ECO:0000313" key="3">
    <source>
        <dbReference type="Proteomes" id="UP000191518"/>
    </source>
</evidence>
<dbReference type="EMBL" id="MDYP01000064">
    <property type="protein sequence ID" value="OQD99384.1"/>
    <property type="molecule type" value="Genomic_DNA"/>
</dbReference>
<keyword evidence="1" id="KW-1133">Transmembrane helix</keyword>
<evidence type="ECO:0008006" key="4">
    <source>
        <dbReference type="Google" id="ProtNLM"/>
    </source>
</evidence>
<feature type="transmembrane region" description="Helical" evidence="1">
    <location>
        <begin position="95"/>
        <end position="112"/>
    </location>
</feature>
<organism evidence="2 3">
    <name type="scientific">Penicillium vulpinum</name>
    <dbReference type="NCBI Taxonomy" id="29845"/>
    <lineage>
        <taxon>Eukaryota</taxon>
        <taxon>Fungi</taxon>
        <taxon>Dikarya</taxon>
        <taxon>Ascomycota</taxon>
        <taxon>Pezizomycotina</taxon>
        <taxon>Eurotiomycetes</taxon>
        <taxon>Eurotiomycetidae</taxon>
        <taxon>Eurotiales</taxon>
        <taxon>Aspergillaceae</taxon>
        <taxon>Penicillium</taxon>
    </lineage>
</organism>
<sequence length="168" mass="18929">MARLLSACNAVSYLFFSDTAVHLTERMGCRGLMLLSTFGQFVCFLVIIVLLGYAETNENDKLPADADEGCCSRNCYRLDYELHRRVNHPDQNSEYWLGSPLLVSLLTVIIANRSLEDFDAYYCASPSLIVSGDPGAICWKRPQNYIEREDEEFERTAGKGVMSVAEHL</sequence>